<dbReference type="Gramene" id="Solyc08g015675.1.1">
    <property type="protein sequence ID" value="Solyc08g015675.1.1"/>
    <property type="gene ID" value="Solyc08g015675.1"/>
</dbReference>
<reference evidence="1" key="2">
    <citation type="submission" date="2019-01" db="UniProtKB">
        <authorList>
            <consortium name="EnsemblPlants"/>
        </authorList>
    </citation>
    <scope>IDENTIFICATION</scope>
    <source>
        <strain evidence="1">cv. Heinz 1706</strain>
    </source>
</reference>
<dbReference type="AlphaFoldDB" id="A0A3Q7HJ75"/>
<proteinExistence type="predicted"/>
<protein>
    <submittedName>
        <fullName evidence="1">Uncharacterized protein</fullName>
    </submittedName>
</protein>
<reference evidence="1" key="1">
    <citation type="journal article" date="2012" name="Nature">
        <title>The tomato genome sequence provides insights into fleshy fruit evolution.</title>
        <authorList>
            <consortium name="Tomato Genome Consortium"/>
        </authorList>
    </citation>
    <scope>NUCLEOTIDE SEQUENCE [LARGE SCALE GENOMIC DNA]</scope>
    <source>
        <strain evidence="1">cv. Heinz 1706</strain>
    </source>
</reference>
<sequence length="212" mass="24215">MDFEATIKRHVEFQCQVLKVPIISLYVLVAIPNNATIHSIGPWTNTTNEEAFLGSKLYFLRVPYCQTNMTARKTKASTRETHPPCETLVNAEDKYTPSMNQKNRRKQVARAMFLCHTKIMTSVMRLLSSQEAYKSSITRFTKKSTLLDLHITLEEQSYKAFSCDDGLTGNNARKGSNDKNRPIYTICMKAMSSISEIGYNLINYPEKNLIQK</sequence>
<evidence type="ECO:0000313" key="2">
    <source>
        <dbReference type="Proteomes" id="UP000004994"/>
    </source>
</evidence>
<dbReference type="Proteomes" id="UP000004994">
    <property type="component" value="Chromosome 8"/>
</dbReference>
<dbReference type="InParanoid" id="A0A3Q7HJ75"/>
<accession>A0A3Q7HJ75</accession>
<name>A0A3Q7HJ75_SOLLC</name>
<dbReference type="EnsemblPlants" id="Solyc08g015675.1.1">
    <property type="protein sequence ID" value="Solyc08g015675.1.1"/>
    <property type="gene ID" value="Solyc08g015675.1"/>
</dbReference>
<keyword evidence="2" id="KW-1185">Reference proteome</keyword>
<organism evidence="1">
    <name type="scientific">Solanum lycopersicum</name>
    <name type="common">Tomato</name>
    <name type="synonym">Lycopersicon esculentum</name>
    <dbReference type="NCBI Taxonomy" id="4081"/>
    <lineage>
        <taxon>Eukaryota</taxon>
        <taxon>Viridiplantae</taxon>
        <taxon>Streptophyta</taxon>
        <taxon>Embryophyta</taxon>
        <taxon>Tracheophyta</taxon>
        <taxon>Spermatophyta</taxon>
        <taxon>Magnoliopsida</taxon>
        <taxon>eudicotyledons</taxon>
        <taxon>Gunneridae</taxon>
        <taxon>Pentapetalae</taxon>
        <taxon>asterids</taxon>
        <taxon>lamiids</taxon>
        <taxon>Solanales</taxon>
        <taxon>Solanaceae</taxon>
        <taxon>Solanoideae</taxon>
        <taxon>Solaneae</taxon>
        <taxon>Solanum</taxon>
        <taxon>Solanum subgen. Lycopersicon</taxon>
    </lineage>
</organism>
<evidence type="ECO:0000313" key="1">
    <source>
        <dbReference type="EnsemblPlants" id="Solyc08g015675.1.1"/>
    </source>
</evidence>